<keyword evidence="3" id="KW-0813">Transport</keyword>
<dbReference type="SMART" id="SM00382">
    <property type="entry name" value="AAA"/>
    <property type="match status" value="1"/>
</dbReference>
<dbReference type="PROSITE" id="PS00211">
    <property type="entry name" value="ABC_TRANSPORTER_1"/>
    <property type="match status" value="1"/>
</dbReference>
<feature type="region of interest" description="Disordered" evidence="11">
    <location>
        <begin position="1"/>
        <end position="46"/>
    </location>
</feature>
<feature type="compositionally biased region" description="Low complexity" evidence="11">
    <location>
        <begin position="23"/>
        <end position="35"/>
    </location>
</feature>
<dbReference type="InterPro" id="IPR013525">
    <property type="entry name" value="ABC2_TM"/>
</dbReference>
<dbReference type="GO" id="GO:0030659">
    <property type="term" value="C:cytoplasmic vesicle membrane"/>
    <property type="evidence" value="ECO:0007669"/>
    <property type="project" value="TreeGrafter"/>
</dbReference>
<comment type="subcellular location">
    <subcellularLocation>
        <location evidence="1">Membrane</location>
        <topology evidence="1">Multi-pass membrane protein</topology>
    </subcellularLocation>
</comment>
<name>A0A1B6ICC2_9HEMI</name>
<dbReference type="PROSITE" id="PS50893">
    <property type="entry name" value="ABC_TRANSPORTER_2"/>
    <property type="match status" value="1"/>
</dbReference>
<dbReference type="CDD" id="cd03213">
    <property type="entry name" value="ABCG_EPDR"/>
    <property type="match status" value="1"/>
</dbReference>
<keyword evidence="6" id="KW-0547">Nucleotide-binding</keyword>
<dbReference type="EMBL" id="GECU01023128">
    <property type="protein sequence ID" value="JAS84578.1"/>
    <property type="molecule type" value="Transcribed_RNA"/>
</dbReference>
<evidence type="ECO:0000256" key="10">
    <source>
        <dbReference type="ARBA" id="ARBA00039188"/>
    </source>
</evidence>
<organism evidence="14">
    <name type="scientific">Homalodisca liturata</name>
    <dbReference type="NCBI Taxonomy" id="320908"/>
    <lineage>
        <taxon>Eukaryota</taxon>
        <taxon>Metazoa</taxon>
        <taxon>Ecdysozoa</taxon>
        <taxon>Arthropoda</taxon>
        <taxon>Hexapoda</taxon>
        <taxon>Insecta</taxon>
        <taxon>Pterygota</taxon>
        <taxon>Neoptera</taxon>
        <taxon>Paraneoptera</taxon>
        <taxon>Hemiptera</taxon>
        <taxon>Auchenorrhyncha</taxon>
        <taxon>Membracoidea</taxon>
        <taxon>Cicadellidae</taxon>
        <taxon>Cicadellinae</taxon>
        <taxon>Proconiini</taxon>
        <taxon>Homalodisca</taxon>
    </lineage>
</organism>
<evidence type="ECO:0000256" key="9">
    <source>
        <dbReference type="ARBA" id="ARBA00023136"/>
    </source>
</evidence>
<feature type="domain" description="ABC transporter" evidence="13">
    <location>
        <begin position="109"/>
        <end position="357"/>
    </location>
</feature>
<feature type="transmembrane region" description="Helical" evidence="12">
    <location>
        <begin position="566"/>
        <end position="586"/>
    </location>
</feature>
<dbReference type="Pfam" id="PF00005">
    <property type="entry name" value="ABC_tran"/>
    <property type="match status" value="1"/>
</dbReference>
<dbReference type="PANTHER" id="PTHR48041">
    <property type="entry name" value="ABC TRANSPORTER G FAMILY MEMBER 28"/>
    <property type="match status" value="1"/>
</dbReference>
<evidence type="ECO:0000256" key="4">
    <source>
        <dbReference type="ARBA" id="ARBA00022474"/>
    </source>
</evidence>
<dbReference type="GO" id="GO:0031409">
    <property type="term" value="F:pigment binding"/>
    <property type="evidence" value="ECO:0007669"/>
    <property type="project" value="UniProtKB-KW"/>
</dbReference>
<dbReference type="InterPro" id="IPR043926">
    <property type="entry name" value="ABCG_dom"/>
</dbReference>
<dbReference type="InterPro" id="IPR017871">
    <property type="entry name" value="ABC_transporter-like_CS"/>
</dbReference>
<dbReference type="InterPro" id="IPR050352">
    <property type="entry name" value="ABCG_transporters"/>
</dbReference>
<evidence type="ECO:0000259" key="13">
    <source>
        <dbReference type="PROSITE" id="PS50893"/>
    </source>
</evidence>
<evidence type="ECO:0000256" key="1">
    <source>
        <dbReference type="ARBA" id="ARBA00004141"/>
    </source>
</evidence>
<evidence type="ECO:0000256" key="7">
    <source>
        <dbReference type="ARBA" id="ARBA00022840"/>
    </source>
</evidence>
<dbReference type="FunFam" id="3.40.50.300:FF:001225">
    <property type="entry name" value="ATP-binding cassette sub-family G member"/>
    <property type="match status" value="1"/>
</dbReference>
<feature type="transmembrane region" description="Helical" evidence="12">
    <location>
        <begin position="485"/>
        <end position="509"/>
    </location>
</feature>
<feature type="transmembrane region" description="Helical" evidence="12">
    <location>
        <begin position="593"/>
        <end position="615"/>
    </location>
</feature>
<feature type="transmembrane region" description="Helical" evidence="12">
    <location>
        <begin position="682"/>
        <end position="702"/>
    </location>
</feature>
<dbReference type="Gene3D" id="3.40.50.300">
    <property type="entry name" value="P-loop containing nucleotide triphosphate hydrolases"/>
    <property type="match status" value="1"/>
</dbReference>
<evidence type="ECO:0000256" key="5">
    <source>
        <dbReference type="ARBA" id="ARBA00022692"/>
    </source>
</evidence>
<dbReference type="Pfam" id="PF01061">
    <property type="entry name" value="ABC2_membrane"/>
    <property type="match status" value="1"/>
</dbReference>
<keyword evidence="4" id="KW-0608">Pigment</keyword>
<proteinExistence type="inferred from homology"/>
<dbReference type="GO" id="GO:0140359">
    <property type="term" value="F:ABC-type transporter activity"/>
    <property type="evidence" value="ECO:0007669"/>
    <property type="project" value="InterPro"/>
</dbReference>
<dbReference type="SUPFAM" id="SSF52540">
    <property type="entry name" value="P-loop containing nucleoside triphosphate hydrolases"/>
    <property type="match status" value="1"/>
</dbReference>
<dbReference type="Pfam" id="PF19055">
    <property type="entry name" value="ABC2_membrane_7"/>
    <property type="match status" value="1"/>
</dbReference>
<dbReference type="InterPro" id="IPR005284">
    <property type="entry name" value="Pigment_permease/Abcg"/>
</dbReference>
<keyword evidence="8 12" id="KW-1133">Transmembrane helix</keyword>
<evidence type="ECO:0000256" key="6">
    <source>
        <dbReference type="ARBA" id="ARBA00022741"/>
    </source>
</evidence>
<dbReference type="GO" id="GO:0016887">
    <property type="term" value="F:ATP hydrolysis activity"/>
    <property type="evidence" value="ECO:0007669"/>
    <property type="project" value="InterPro"/>
</dbReference>
<dbReference type="GO" id="GO:0005524">
    <property type="term" value="F:ATP binding"/>
    <property type="evidence" value="ECO:0007669"/>
    <property type="project" value="UniProtKB-KW"/>
</dbReference>
<evidence type="ECO:0000256" key="2">
    <source>
        <dbReference type="ARBA" id="ARBA00005814"/>
    </source>
</evidence>
<dbReference type="InterPro" id="IPR003593">
    <property type="entry name" value="AAA+_ATPase"/>
</dbReference>
<evidence type="ECO:0000256" key="11">
    <source>
        <dbReference type="SAM" id="MobiDB-lite"/>
    </source>
</evidence>
<dbReference type="NCBIfam" id="TIGR00955">
    <property type="entry name" value="3a01204"/>
    <property type="match status" value="1"/>
</dbReference>
<reference evidence="14" key="1">
    <citation type="submission" date="2015-11" db="EMBL/GenBank/DDBJ databases">
        <title>De novo transcriptome assembly of four potential Pierce s Disease insect vectors from Arizona vineyards.</title>
        <authorList>
            <person name="Tassone E.E."/>
        </authorList>
    </citation>
    <scope>NUCLEOTIDE SEQUENCE</scope>
</reference>
<dbReference type="AlphaFoldDB" id="A0A1B6ICC2"/>
<evidence type="ECO:0000313" key="14">
    <source>
        <dbReference type="EMBL" id="JAS84578.1"/>
    </source>
</evidence>
<feature type="transmembrane region" description="Helical" evidence="12">
    <location>
        <begin position="530"/>
        <end position="554"/>
    </location>
</feature>
<sequence length="708" mass="78933">MPSRSNSEVTMGLSDESEPLLVSAKKTSSTKTYSTLGYQNHRNGSQKELSNGLYLELSDTEKKPQVNGYGSGSGGSGSPYSTVSILPKENITYTWSNVNVFTRLEHKQNRVVNLVNNVVHRDRPQQRKHILKNVTGVAYPGELMALMGSSGAGKTTLLNSLTFRAPKTLAVTGHRAINGVPVDANALAALSAYVQQDDLFIGTLTVREHLIFQALVRMDRHIPYVQRMIRVEEVINDLMLTRCQDTVIGVPGKIKGISGGEMKRLSFASEVLTNPPLMFCDEPTSGLDSFMAQNVVTVLKSLAEKGKTIVCTIHQPSSEVFSMFDKILLMAEGRVAFLGTPSEAIDFFKTMGAVCPSHYNPADFFIQLLAVVPNAEESCRNMIEMVCDSFATSEIGSKISMLAEVGGGTKVKSAWNWSDPFNNSVSMYKASWCAQFRAVFWRSWLSVNKEPVLIKVRILQTLMVSLMVGIIYFGQDYDQDGVMNINGALFICISNMTFQNVFAVITVFCSEMPVFMREHYNGMYRTDVYFLCKTLAEVPIFLVIPVLFTCIMYYMVGLNPDPSRFFQSIVIITLVSNVATSFGYFISSVSSSIAVALSIGPPIIIPFLLFGGFFLNVGSVPPYFKWLSHLSWFKYGNEALLINQWDNIKDIACTRANTTCPGDGHVVLEQYNFSERNYIWDYIWLVVLIIGFRVVAFLALLYRTSRRR</sequence>
<keyword evidence="9 12" id="KW-0472">Membrane</keyword>
<keyword evidence="7" id="KW-0067">ATP-binding</keyword>
<evidence type="ECO:0000256" key="3">
    <source>
        <dbReference type="ARBA" id="ARBA00022448"/>
    </source>
</evidence>
<dbReference type="GO" id="GO:0005886">
    <property type="term" value="C:plasma membrane"/>
    <property type="evidence" value="ECO:0007669"/>
    <property type="project" value="TreeGrafter"/>
</dbReference>
<gene>
    <name evidence="14" type="ORF">g.40051</name>
</gene>
<evidence type="ECO:0000256" key="8">
    <source>
        <dbReference type="ARBA" id="ARBA00022989"/>
    </source>
</evidence>
<feature type="transmembrane region" description="Helical" evidence="12">
    <location>
        <begin position="452"/>
        <end position="473"/>
    </location>
</feature>
<keyword evidence="5 12" id="KW-0812">Transmembrane</keyword>
<dbReference type="PANTHER" id="PTHR48041:SF129">
    <property type="entry name" value="PROTEIN WHITE"/>
    <property type="match status" value="1"/>
</dbReference>
<feature type="compositionally biased region" description="Polar residues" evidence="11">
    <location>
        <begin position="36"/>
        <end position="46"/>
    </location>
</feature>
<accession>A0A1B6ICC2</accession>
<protein>
    <recommendedName>
        <fullName evidence="10">Protein white</fullName>
    </recommendedName>
</protein>
<evidence type="ECO:0000256" key="12">
    <source>
        <dbReference type="SAM" id="Phobius"/>
    </source>
</evidence>
<dbReference type="InterPro" id="IPR003439">
    <property type="entry name" value="ABC_transporter-like_ATP-bd"/>
</dbReference>
<dbReference type="InterPro" id="IPR027417">
    <property type="entry name" value="P-loop_NTPase"/>
</dbReference>
<comment type="similarity">
    <text evidence="2">Belongs to the ABC transporter superfamily. ABCG family. Eye pigment precursor importer (TC 3.A.1.204) subfamily.</text>
</comment>